<feature type="non-terminal residue" evidence="2">
    <location>
        <position position="125"/>
    </location>
</feature>
<dbReference type="EMBL" id="CAAALY010284201">
    <property type="protein sequence ID" value="VEL43703.1"/>
    <property type="molecule type" value="Genomic_DNA"/>
</dbReference>
<organism evidence="2 3">
    <name type="scientific">Protopolystoma xenopodis</name>
    <dbReference type="NCBI Taxonomy" id="117903"/>
    <lineage>
        <taxon>Eukaryota</taxon>
        <taxon>Metazoa</taxon>
        <taxon>Spiralia</taxon>
        <taxon>Lophotrochozoa</taxon>
        <taxon>Platyhelminthes</taxon>
        <taxon>Monogenea</taxon>
        <taxon>Polyopisthocotylea</taxon>
        <taxon>Polystomatidea</taxon>
        <taxon>Polystomatidae</taxon>
        <taxon>Protopolystoma</taxon>
    </lineage>
</organism>
<sequence>MPCCQVVFFTDPESSPPSGTRTASSHPLLTVAVLSLPSACSVLSTERPPTLPPSLLQSVCLADLDISNLRYLPLQSVFPASFPPVASSHYPLVGSLVPSAPTHPIPDWTNTGPQSLLPTNQPFSH</sequence>
<evidence type="ECO:0000256" key="1">
    <source>
        <dbReference type="SAM" id="MobiDB-lite"/>
    </source>
</evidence>
<name>A0A448XS78_9PLAT</name>
<feature type="compositionally biased region" description="Polar residues" evidence="1">
    <location>
        <begin position="108"/>
        <end position="125"/>
    </location>
</feature>
<evidence type="ECO:0000313" key="2">
    <source>
        <dbReference type="EMBL" id="VEL43703.1"/>
    </source>
</evidence>
<dbReference type="AlphaFoldDB" id="A0A448XS78"/>
<proteinExistence type="predicted"/>
<gene>
    <name evidence="2" type="ORF">PXEA_LOCUS37143</name>
</gene>
<dbReference type="Proteomes" id="UP000784294">
    <property type="component" value="Unassembled WGS sequence"/>
</dbReference>
<comment type="caution">
    <text evidence="2">The sequence shown here is derived from an EMBL/GenBank/DDBJ whole genome shotgun (WGS) entry which is preliminary data.</text>
</comment>
<protein>
    <submittedName>
        <fullName evidence="2">Uncharacterized protein</fullName>
    </submittedName>
</protein>
<accession>A0A448XS78</accession>
<keyword evidence="3" id="KW-1185">Reference proteome</keyword>
<feature type="region of interest" description="Disordered" evidence="1">
    <location>
        <begin position="104"/>
        <end position="125"/>
    </location>
</feature>
<reference evidence="2" key="1">
    <citation type="submission" date="2018-11" db="EMBL/GenBank/DDBJ databases">
        <authorList>
            <consortium name="Pathogen Informatics"/>
        </authorList>
    </citation>
    <scope>NUCLEOTIDE SEQUENCE</scope>
</reference>
<evidence type="ECO:0000313" key="3">
    <source>
        <dbReference type="Proteomes" id="UP000784294"/>
    </source>
</evidence>